<evidence type="ECO:0000256" key="2">
    <source>
        <dbReference type="ARBA" id="ARBA00004202"/>
    </source>
</evidence>
<dbReference type="PANTHER" id="PTHR30034:SF6">
    <property type="entry name" value="YOP PROTEINS TRANSLOCATION PROTEIN Q"/>
    <property type="match status" value="1"/>
</dbReference>
<dbReference type="InterPro" id="IPR036429">
    <property type="entry name" value="SpoA-like_sf"/>
</dbReference>
<comment type="subcellular location">
    <subcellularLocation>
        <location evidence="1">Bacterial flagellum basal body</location>
    </subcellularLocation>
    <subcellularLocation>
        <location evidence="2">Cell membrane</location>
        <topology evidence="2">Peripheral membrane protein</topology>
    </subcellularLocation>
</comment>
<keyword evidence="12" id="KW-1185">Reference proteome</keyword>
<dbReference type="InterPro" id="IPR028976">
    <property type="entry name" value="CheC-like_sf"/>
</dbReference>
<evidence type="ECO:0000256" key="6">
    <source>
        <dbReference type="ARBA" id="ARBA00022500"/>
    </source>
</evidence>
<keyword evidence="7" id="KW-0283">Flagellar rotation</keyword>
<dbReference type="Proteomes" id="UP000184447">
    <property type="component" value="Unassembled WGS sequence"/>
</dbReference>
<dbReference type="GO" id="GO:0005886">
    <property type="term" value="C:plasma membrane"/>
    <property type="evidence" value="ECO:0007669"/>
    <property type="project" value="UniProtKB-SubCell"/>
</dbReference>
<keyword evidence="5" id="KW-1003">Cell membrane</keyword>
<evidence type="ECO:0000256" key="4">
    <source>
        <dbReference type="ARBA" id="ARBA00021898"/>
    </source>
</evidence>
<evidence type="ECO:0000259" key="10">
    <source>
        <dbReference type="Pfam" id="PF01052"/>
    </source>
</evidence>
<comment type="similarity">
    <text evidence="3">Belongs to the FliM family.</text>
</comment>
<dbReference type="STRING" id="1121316.SAMN02745207_02709"/>
<evidence type="ECO:0000256" key="7">
    <source>
        <dbReference type="ARBA" id="ARBA00022779"/>
    </source>
</evidence>
<dbReference type="GO" id="GO:0050918">
    <property type="term" value="P:positive chemotaxis"/>
    <property type="evidence" value="ECO:0007669"/>
    <property type="project" value="TreeGrafter"/>
</dbReference>
<dbReference type="SUPFAM" id="SSF103039">
    <property type="entry name" value="CheC-like"/>
    <property type="match status" value="1"/>
</dbReference>
<keyword evidence="8" id="KW-0472">Membrane</keyword>
<dbReference type="RefSeq" id="WP_073338956.1">
    <property type="nucleotide sequence ID" value="NZ_FQXM01000015.1"/>
</dbReference>
<dbReference type="Gene3D" id="2.30.330.10">
    <property type="entry name" value="SpoA-like"/>
    <property type="match status" value="1"/>
</dbReference>
<evidence type="ECO:0000313" key="12">
    <source>
        <dbReference type="Proteomes" id="UP000184447"/>
    </source>
</evidence>
<name>A0A1M5W6K9_9CLOT</name>
<evidence type="ECO:0000313" key="11">
    <source>
        <dbReference type="EMBL" id="SHH83126.1"/>
    </source>
</evidence>
<dbReference type="AlphaFoldDB" id="A0A1M5W6K9"/>
<keyword evidence="9" id="KW-0975">Bacterial flagellum</keyword>
<keyword evidence="11" id="KW-0966">Cell projection</keyword>
<dbReference type="InterPro" id="IPR001543">
    <property type="entry name" value="FliN-like_C"/>
</dbReference>
<dbReference type="GO" id="GO:0009425">
    <property type="term" value="C:bacterial-type flagellum basal body"/>
    <property type="evidence" value="ECO:0007669"/>
    <property type="project" value="UniProtKB-SubCell"/>
</dbReference>
<dbReference type="GO" id="GO:0003774">
    <property type="term" value="F:cytoskeletal motor activity"/>
    <property type="evidence" value="ECO:0007669"/>
    <property type="project" value="InterPro"/>
</dbReference>
<dbReference type="Pfam" id="PF02154">
    <property type="entry name" value="FliM"/>
    <property type="match status" value="1"/>
</dbReference>
<evidence type="ECO:0000256" key="5">
    <source>
        <dbReference type="ARBA" id="ARBA00022475"/>
    </source>
</evidence>
<gene>
    <name evidence="11" type="ORF">SAMN02745207_02709</name>
</gene>
<evidence type="ECO:0000256" key="8">
    <source>
        <dbReference type="ARBA" id="ARBA00023136"/>
    </source>
</evidence>
<sequence length="330" mass="37905">MEQVLSNKEIELLLEKFEANSKKEETKIEEGAYDFRKPRSITKENIESLKIVYNKYLKQLTNYFSELIREPIKGKLISLVPIDQKDLERMIPRNSTIGVFNCQPLKGEFHTYIPDIFLGMLLEIICGADIEEIAGLMQDRIFADVEITELEMSIAEDIVENIVEFMPSSWASIIPIETRIKYVLSHKENSKSLDEGSYLLMATFQFDFSGVKGEVYQCIPFEALETIAEKLVMANSASNLPEEDKKRYLEEINEALDPIKVNLEVILGNSIMNIKDFLQLEIGDVLQLNKHIESPMDMFVEDKLKYKVISGKQKGNVAVKIVEINEEEEF</sequence>
<dbReference type="EMBL" id="FQXM01000015">
    <property type="protein sequence ID" value="SHH83126.1"/>
    <property type="molecule type" value="Genomic_DNA"/>
</dbReference>
<evidence type="ECO:0000256" key="9">
    <source>
        <dbReference type="ARBA" id="ARBA00023143"/>
    </source>
</evidence>
<dbReference type="PANTHER" id="PTHR30034">
    <property type="entry name" value="FLAGELLAR MOTOR SWITCH PROTEIN FLIM"/>
    <property type="match status" value="1"/>
</dbReference>
<evidence type="ECO:0000256" key="1">
    <source>
        <dbReference type="ARBA" id="ARBA00004117"/>
    </source>
</evidence>
<dbReference type="Pfam" id="PF01052">
    <property type="entry name" value="FliMN_C"/>
    <property type="match status" value="1"/>
</dbReference>
<keyword evidence="6" id="KW-0145">Chemotaxis</keyword>
<proteinExistence type="inferred from homology"/>
<reference evidence="11 12" key="1">
    <citation type="submission" date="2016-11" db="EMBL/GenBank/DDBJ databases">
        <authorList>
            <person name="Jaros S."/>
            <person name="Januszkiewicz K."/>
            <person name="Wedrychowicz H."/>
        </authorList>
    </citation>
    <scope>NUCLEOTIDE SEQUENCE [LARGE SCALE GENOMIC DNA]</scope>
    <source>
        <strain evidence="11 12">DSM 8605</strain>
    </source>
</reference>
<evidence type="ECO:0000256" key="3">
    <source>
        <dbReference type="ARBA" id="ARBA00011049"/>
    </source>
</evidence>
<dbReference type="Gene3D" id="3.40.1550.10">
    <property type="entry name" value="CheC-like"/>
    <property type="match status" value="1"/>
</dbReference>
<organism evidence="11 12">
    <name type="scientific">Clostridium grantii DSM 8605</name>
    <dbReference type="NCBI Taxonomy" id="1121316"/>
    <lineage>
        <taxon>Bacteria</taxon>
        <taxon>Bacillati</taxon>
        <taxon>Bacillota</taxon>
        <taxon>Clostridia</taxon>
        <taxon>Eubacteriales</taxon>
        <taxon>Clostridiaceae</taxon>
        <taxon>Clostridium</taxon>
    </lineage>
</organism>
<dbReference type="SUPFAM" id="SSF101801">
    <property type="entry name" value="Surface presentation of antigens (SPOA)"/>
    <property type="match status" value="1"/>
</dbReference>
<dbReference type="InterPro" id="IPR001689">
    <property type="entry name" value="Flag_FliM"/>
</dbReference>
<keyword evidence="11" id="KW-0969">Cilium</keyword>
<accession>A0A1M5W6K9</accession>
<protein>
    <recommendedName>
        <fullName evidence="4">Flagellar motor switch protein FliM</fullName>
    </recommendedName>
</protein>
<dbReference type="PRINTS" id="PR00955">
    <property type="entry name" value="FLGMOTORFLIM"/>
</dbReference>
<feature type="domain" description="Flagellar motor switch protein FliN-like C-terminal" evidence="10">
    <location>
        <begin position="255"/>
        <end position="324"/>
    </location>
</feature>
<keyword evidence="11" id="KW-0282">Flagellum</keyword>
<dbReference type="GO" id="GO:0071978">
    <property type="term" value="P:bacterial-type flagellum-dependent swarming motility"/>
    <property type="evidence" value="ECO:0007669"/>
    <property type="project" value="TreeGrafter"/>
</dbReference>